<proteinExistence type="predicted"/>
<dbReference type="EMBL" id="VSRR010006689">
    <property type="protein sequence ID" value="MPC45364.1"/>
    <property type="molecule type" value="Genomic_DNA"/>
</dbReference>
<protein>
    <submittedName>
        <fullName evidence="1">Uncharacterized protein</fullName>
    </submittedName>
</protein>
<organism evidence="1 2">
    <name type="scientific">Portunus trituberculatus</name>
    <name type="common">Swimming crab</name>
    <name type="synonym">Neptunus trituberculatus</name>
    <dbReference type="NCBI Taxonomy" id="210409"/>
    <lineage>
        <taxon>Eukaryota</taxon>
        <taxon>Metazoa</taxon>
        <taxon>Ecdysozoa</taxon>
        <taxon>Arthropoda</taxon>
        <taxon>Crustacea</taxon>
        <taxon>Multicrustacea</taxon>
        <taxon>Malacostraca</taxon>
        <taxon>Eumalacostraca</taxon>
        <taxon>Eucarida</taxon>
        <taxon>Decapoda</taxon>
        <taxon>Pleocyemata</taxon>
        <taxon>Brachyura</taxon>
        <taxon>Eubrachyura</taxon>
        <taxon>Portunoidea</taxon>
        <taxon>Portunidae</taxon>
        <taxon>Portuninae</taxon>
        <taxon>Portunus</taxon>
    </lineage>
</organism>
<gene>
    <name evidence="1" type="ORF">E2C01_039062</name>
</gene>
<name>A0A5B7FLQ5_PORTR</name>
<dbReference type="Proteomes" id="UP000324222">
    <property type="component" value="Unassembled WGS sequence"/>
</dbReference>
<accession>A0A5B7FLQ5</accession>
<evidence type="ECO:0000313" key="1">
    <source>
        <dbReference type="EMBL" id="MPC45364.1"/>
    </source>
</evidence>
<dbReference type="AlphaFoldDB" id="A0A5B7FLQ5"/>
<keyword evidence="2" id="KW-1185">Reference proteome</keyword>
<evidence type="ECO:0000313" key="2">
    <source>
        <dbReference type="Proteomes" id="UP000324222"/>
    </source>
</evidence>
<sequence length="97" mass="11202">MTIECCTLLSGKGSRQTKPFHRSYDDVVRCHQLKKKKRRRKIFETSLDIAGPLDMSMEGLPPTPGMNIHLQTPTKVDVYPVPQEGQQEQLEEQQHKR</sequence>
<reference evidence="1 2" key="1">
    <citation type="submission" date="2019-05" db="EMBL/GenBank/DDBJ databases">
        <title>Another draft genome of Portunus trituberculatus and its Hox gene families provides insights of decapod evolution.</title>
        <authorList>
            <person name="Jeong J.-H."/>
            <person name="Song I."/>
            <person name="Kim S."/>
            <person name="Choi T."/>
            <person name="Kim D."/>
            <person name="Ryu S."/>
            <person name="Kim W."/>
        </authorList>
    </citation>
    <scope>NUCLEOTIDE SEQUENCE [LARGE SCALE GENOMIC DNA]</scope>
    <source>
        <tissue evidence="1">Muscle</tissue>
    </source>
</reference>
<comment type="caution">
    <text evidence="1">The sequence shown here is derived from an EMBL/GenBank/DDBJ whole genome shotgun (WGS) entry which is preliminary data.</text>
</comment>